<dbReference type="PANTHER" id="PTHR35317">
    <property type="entry name" value="OS04G0629600 PROTEIN"/>
    <property type="match status" value="1"/>
</dbReference>
<organism evidence="2 3">
    <name type="scientific">Escallonia rubra</name>
    <dbReference type="NCBI Taxonomy" id="112253"/>
    <lineage>
        <taxon>Eukaryota</taxon>
        <taxon>Viridiplantae</taxon>
        <taxon>Streptophyta</taxon>
        <taxon>Embryophyta</taxon>
        <taxon>Tracheophyta</taxon>
        <taxon>Spermatophyta</taxon>
        <taxon>Magnoliopsida</taxon>
        <taxon>eudicotyledons</taxon>
        <taxon>Gunneridae</taxon>
        <taxon>Pentapetalae</taxon>
        <taxon>asterids</taxon>
        <taxon>campanulids</taxon>
        <taxon>Escalloniales</taxon>
        <taxon>Escalloniaceae</taxon>
        <taxon>Escallonia</taxon>
    </lineage>
</organism>
<dbReference type="PANTHER" id="PTHR35317:SF28">
    <property type="entry name" value="ZINC FINGER, CCHC-TYPE, RIBONUCLEASE H-LIKE DOMAIN, GAG-PRE-INTEGRASE DOMAIN PROTEIN-RELATED"/>
    <property type="match status" value="1"/>
</dbReference>
<dbReference type="EMBL" id="JAVXUO010001312">
    <property type="protein sequence ID" value="KAK2983477.1"/>
    <property type="molecule type" value="Genomic_DNA"/>
</dbReference>
<gene>
    <name evidence="2" type="ORF">RJ640_006490</name>
</gene>
<evidence type="ECO:0000313" key="2">
    <source>
        <dbReference type="EMBL" id="KAK2983477.1"/>
    </source>
</evidence>
<dbReference type="Proteomes" id="UP001187471">
    <property type="component" value="Unassembled WGS sequence"/>
</dbReference>
<evidence type="ECO:0000313" key="3">
    <source>
        <dbReference type="Proteomes" id="UP001187471"/>
    </source>
</evidence>
<evidence type="ECO:0000256" key="1">
    <source>
        <dbReference type="SAM" id="MobiDB-lite"/>
    </source>
</evidence>
<reference evidence="2" key="1">
    <citation type="submission" date="2022-12" db="EMBL/GenBank/DDBJ databases">
        <title>Draft genome assemblies for two species of Escallonia (Escalloniales).</title>
        <authorList>
            <person name="Chanderbali A."/>
            <person name="Dervinis C."/>
            <person name="Anghel I."/>
            <person name="Soltis D."/>
            <person name="Soltis P."/>
            <person name="Zapata F."/>
        </authorList>
    </citation>
    <scope>NUCLEOTIDE SEQUENCE</scope>
    <source>
        <strain evidence="2">UCBG92.1500</strain>
        <tissue evidence="2">Leaf</tissue>
    </source>
</reference>
<name>A0AA88UQ20_9ASTE</name>
<comment type="caution">
    <text evidence="2">The sequence shown here is derived from an EMBL/GenBank/DDBJ whole genome shotgun (WGS) entry which is preliminary data.</text>
</comment>
<dbReference type="Pfam" id="PF14223">
    <property type="entry name" value="Retrotran_gag_2"/>
    <property type="match status" value="1"/>
</dbReference>
<feature type="region of interest" description="Disordered" evidence="1">
    <location>
        <begin position="156"/>
        <end position="183"/>
    </location>
</feature>
<keyword evidence="3" id="KW-1185">Reference proteome</keyword>
<sequence length="237" mass="26828">MKTFLGGQDVWEAVEEEYVEPKNLAGFSQVVMKAAKEARVKDQKALSLIQLGVDDRKYGILWRMLSRASTRVFSIVNQLERNGEEIKDGQVVKKILRSLNPKFDQDVVAIKESKDIDTTTVDELSGELQVHEDKIKGRNKDSIEQALQAKMKINEKRGDTNKNQGGRGRVRGRGRGQGRGRGCGISNRVRNFIHREDEVDDEEAIINARIRKILNVSHVIGMDTTLESVETNQRKKT</sequence>
<dbReference type="AlphaFoldDB" id="A0AA88UQ20"/>
<accession>A0AA88UQ20</accession>
<protein>
    <submittedName>
        <fullName evidence="2">Uncharacterized protein</fullName>
    </submittedName>
</protein>
<feature type="compositionally biased region" description="Basic residues" evidence="1">
    <location>
        <begin position="168"/>
        <end position="178"/>
    </location>
</feature>
<proteinExistence type="predicted"/>